<dbReference type="CDD" id="cd05829">
    <property type="entry name" value="Sortase_F"/>
    <property type="match status" value="1"/>
</dbReference>
<feature type="compositionally biased region" description="Pro residues" evidence="2">
    <location>
        <begin position="39"/>
        <end position="50"/>
    </location>
</feature>
<comment type="caution">
    <text evidence="3">The sequence shown here is derived from an EMBL/GenBank/DDBJ whole genome shotgun (WGS) entry which is preliminary data.</text>
</comment>
<evidence type="ECO:0000313" key="4">
    <source>
        <dbReference type="Proteomes" id="UP001165041"/>
    </source>
</evidence>
<accession>A0A9W6UXI7</accession>
<name>A0A9W6UXI7_9ACTN</name>
<proteinExistence type="predicted"/>
<dbReference type="InterPro" id="IPR005754">
    <property type="entry name" value="Sortase"/>
</dbReference>
<gene>
    <name evidence="3" type="ORF">Kpho02_00100</name>
</gene>
<dbReference type="InterPro" id="IPR042001">
    <property type="entry name" value="Sortase_F"/>
</dbReference>
<evidence type="ECO:0000256" key="2">
    <source>
        <dbReference type="SAM" id="MobiDB-lite"/>
    </source>
</evidence>
<keyword evidence="1" id="KW-0378">Hydrolase</keyword>
<organism evidence="3 4">
    <name type="scientific">Kitasatospora phosalacinea</name>
    <dbReference type="NCBI Taxonomy" id="2065"/>
    <lineage>
        <taxon>Bacteria</taxon>
        <taxon>Bacillati</taxon>
        <taxon>Actinomycetota</taxon>
        <taxon>Actinomycetes</taxon>
        <taxon>Kitasatosporales</taxon>
        <taxon>Streptomycetaceae</taxon>
        <taxon>Kitasatospora</taxon>
    </lineage>
</organism>
<dbReference type="InterPro" id="IPR023365">
    <property type="entry name" value="Sortase_dom-sf"/>
</dbReference>
<reference evidence="3" key="1">
    <citation type="submission" date="2023-02" db="EMBL/GenBank/DDBJ databases">
        <title>Kitasatospora phosalacinea NBRC 14627.</title>
        <authorList>
            <person name="Ichikawa N."/>
            <person name="Sato H."/>
            <person name="Tonouchi N."/>
        </authorList>
    </citation>
    <scope>NUCLEOTIDE SEQUENCE</scope>
    <source>
        <strain evidence="3">NBRC 14627</strain>
    </source>
</reference>
<dbReference type="Gene3D" id="2.40.260.10">
    <property type="entry name" value="Sortase"/>
    <property type="match status" value="1"/>
</dbReference>
<dbReference type="Pfam" id="PF04203">
    <property type="entry name" value="Sortase"/>
    <property type="match status" value="1"/>
</dbReference>
<protein>
    <recommendedName>
        <fullName evidence="5">Class F sortase</fullName>
    </recommendedName>
</protein>
<dbReference type="SUPFAM" id="SSF63817">
    <property type="entry name" value="Sortase"/>
    <property type="match status" value="1"/>
</dbReference>
<evidence type="ECO:0000256" key="1">
    <source>
        <dbReference type="ARBA" id="ARBA00022801"/>
    </source>
</evidence>
<dbReference type="AlphaFoldDB" id="A0A9W6UXI7"/>
<sequence length="229" mass="23834">MTPPAHRRSRGADRLRFGTAVVALLCGAWLVDDGLTTSQPPPPPPAPAPSAAPARTAPAQAAPSPARTPTTAPGVPALGPSDPTRLRIPSISVDAAFTPLGLEADGTLSTPPLGRPNLVGWYRDAPAPGADGTAVVVGHVDDRHGPGVLYRLGLLRPGLTITVTRQDRRTATFTVDAVRSYPKSAFPAAEVYAPTGRAELRVITCGGHYDRRTGYDSNTVVYAHLTSTA</sequence>
<evidence type="ECO:0000313" key="3">
    <source>
        <dbReference type="EMBL" id="GLW67711.1"/>
    </source>
</evidence>
<dbReference type="EMBL" id="BSSA01000001">
    <property type="protein sequence ID" value="GLW67711.1"/>
    <property type="molecule type" value="Genomic_DNA"/>
</dbReference>
<evidence type="ECO:0008006" key="5">
    <source>
        <dbReference type="Google" id="ProtNLM"/>
    </source>
</evidence>
<dbReference type="GO" id="GO:0016787">
    <property type="term" value="F:hydrolase activity"/>
    <property type="evidence" value="ECO:0007669"/>
    <property type="project" value="UniProtKB-KW"/>
</dbReference>
<dbReference type="Proteomes" id="UP001165041">
    <property type="component" value="Unassembled WGS sequence"/>
</dbReference>
<dbReference type="RefSeq" id="WP_285732038.1">
    <property type="nucleotide sequence ID" value="NZ_BSSA01000001.1"/>
</dbReference>
<feature type="compositionally biased region" description="Low complexity" evidence="2">
    <location>
        <begin position="51"/>
        <end position="73"/>
    </location>
</feature>
<dbReference type="NCBIfam" id="NF033748">
    <property type="entry name" value="class_F_sortase"/>
    <property type="match status" value="1"/>
</dbReference>
<feature type="region of interest" description="Disordered" evidence="2">
    <location>
        <begin position="35"/>
        <end position="86"/>
    </location>
</feature>